<evidence type="ECO:0000313" key="1">
    <source>
        <dbReference type="EMBL" id="ABX70616.1"/>
    </source>
</evidence>
<organism evidence="1 2">
    <name type="scientific">Salmonella paratyphi B (strain ATCC BAA-1250 / SPB7)</name>
    <dbReference type="NCBI Taxonomy" id="1016998"/>
    <lineage>
        <taxon>Bacteria</taxon>
        <taxon>Pseudomonadati</taxon>
        <taxon>Pseudomonadota</taxon>
        <taxon>Gammaproteobacteria</taxon>
        <taxon>Enterobacterales</taxon>
        <taxon>Enterobacteriaceae</taxon>
        <taxon>Salmonella</taxon>
    </lineage>
</organism>
<dbReference type="AlphaFoldDB" id="A0A6C6ZAD9"/>
<gene>
    <name evidence="1" type="ordered locus">SPAB_05343</name>
</gene>
<protein>
    <submittedName>
        <fullName evidence="1">Uncharacterized protein</fullName>
    </submittedName>
</protein>
<dbReference type="KEGG" id="spq:SPAB_05343"/>
<dbReference type="Proteomes" id="UP000008556">
    <property type="component" value="Chromosome"/>
</dbReference>
<evidence type="ECO:0000313" key="2">
    <source>
        <dbReference type="Proteomes" id="UP000008556"/>
    </source>
</evidence>
<sequence>MIHQPPVFTSILTEDAPERPNIYLEIAVHRQPTEHLLTAAHCAEQPLRPATNRGGNVLT</sequence>
<name>A0A6C6ZAD9_SALPB</name>
<proteinExistence type="predicted"/>
<dbReference type="EMBL" id="CP000886">
    <property type="protein sequence ID" value="ABX70616.1"/>
    <property type="molecule type" value="Genomic_DNA"/>
</dbReference>
<reference evidence="1 2" key="1">
    <citation type="submission" date="2007-11" db="EMBL/GenBank/DDBJ databases">
        <authorList>
            <consortium name="The Salmonella enterica serovar Paratyphi B Genome Sequencing Project"/>
            <person name="McClelland M."/>
            <person name="Sanderson E.K."/>
            <person name="Porwollik S."/>
            <person name="Spieth J."/>
            <person name="Clifton W.S."/>
            <person name="Fulton R."/>
            <person name="Cordes M."/>
            <person name="Wollam A."/>
            <person name="Shah N."/>
            <person name="Pepin K."/>
            <person name="Bhonagiri V."/>
            <person name="Nash W."/>
            <person name="Johnson M."/>
            <person name="Thiruvilangam P."/>
            <person name="Wilson R."/>
        </authorList>
    </citation>
    <scope>NUCLEOTIDE SEQUENCE [LARGE SCALE GENOMIC DNA]</scope>
    <source>
        <strain evidence="2">ATCC BAA-1250 / SPB7</strain>
    </source>
</reference>
<accession>A0A6C6ZAD9</accession>